<feature type="compositionally biased region" description="Pro residues" evidence="2">
    <location>
        <begin position="535"/>
        <end position="551"/>
    </location>
</feature>
<dbReference type="InterPro" id="IPR008942">
    <property type="entry name" value="ENTH_VHS"/>
</dbReference>
<dbReference type="PANTHER" id="PTHR12323:SF0">
    <property type="entry name" value="CALCIUM HOMEOSTASIS ENDOPLASMIC RETICULUM PROTEIN"/>
    <property type="match status" value="1"/>
</dbReference>
<dbReference type="Proteomes" id="UP000075902">
    <property type="component" value="Unassembled WGS sequence"/>
</dbReference>
<dbReference type="GO" id="GO:0048471">
    <property type="term" value="C:perinuclear region of cytoplasm"/>
    <property type="evidence" value="ECO:0007669"/>
    <property type="project" value="TreeGrafter"/>
</dbReference>
<sequence>MDIPAPSPPNDIELRNIIDKLADFVARNGPEFESMTKSKQRGNPKFAFLYGGEFYNYYQYKVITKQASKYNILRARSTSRCTSHLLGLLSNIRMVSLPSSSSSFRAQHSDEAATAATTTKHVIALAAGTARYSTAIWSNPPPVNAGPPNNGGQMVANSMNAQLAAQLEALTKQQQTLTEQIRQSEMNLTAQHGVLLQQQQVQIDEALNRAQEEMLIAQSQEYNLPLHEFDSKLQPIIDSCTKDSISNGKGWILQHCTDSGKCQIISQYLLRNIRKNADELKKCLESAVIPMFCNAQITANDEQRVKLTKLLSLWESKGNFFDACVISKLKSPPSSLQEYQTSLVTQHANVVAAITQATKNTFENYQQQHQAFVQHATQQITLLEKQKQQHLEQHARKTGAHVPLGGAPPPLLPELMAAVVGVTGGGPVNGGSGGGLVGPALPPSALPPGPPQGPSQVGDRGGGPPPGANGAGQIPSLLDQNINYGLLSAALQKLKNIQDNGPPGGGVGGSGSNIAPPQVPQGQGRDGEGSGDYTQPPPNFPIPDLSRPPPNFQYGSANHPPLGEGMGGNSNSGMLPDHRHSQHHHDTRSIDDCDERQQQHSSSGGMMLDDRDRDDFHRDEGLPEHQEDEHDQQQQQQQEQEQQEEEEEVVPPTPVKIPYFELPAGLMVPLIRLEDFSYHPLDPDEIRLPPPTPTNDRLVSAVEAFYAPPSHERPRDGEGWEKLALYEYFKVKNASRKQKEDEIDRGLRDRSRSPSPIDPDLLKATKKQKKRTYRSKRRGHGPDPLLDGPLRPVYPCRGRPSRSRSPARRGGGGGGGSDRDHREPRGGGGGGRDMRRSPTPPSFGAGGYMKAASNFLEEGSKPGGSGIGPGGGGGGGGNHQFHSAMKGGMGGGPSGAMGGDRIGLGAAIEPMRQEAYNPADPYESFRKNKGAAFITRMKARADERN</sequence>
<dbReference type="SUPFAM" id="SSF109905">
    <property type="entry name" value="Surp module (SWAP domain)"/>
    <property type="match status" value="1"/>
</dbReference>
<dbReference type="InterPro" id="IPR056721">
    <property type="entry name" value="DUF7819"/>
</dbReference>
<feature type="domain" description="SURP motif" evidence="3">
    <location>
        <begin position="17"/>
        <end position="59"/>
    </location>
</feature>
<dbReference type="Pfam" id="PF04818">
    <property type="entry name" value="CID"/>
    <property type="match status" value="1"/>
</dbReference>
<dbReference type="GO" id="GO:0006874">
    <property type="term" value="P:intracellular calcium ion homeostasis"/>
    <property type="evidence" value="ECO:0007669"/>
    <property type="project" value="TreeGrafter"/>
</dbReference>
<feature type="coiled-coil region" evidence="1">
    <location>
        <begin position="160"/>
        <end position="187"/>
    </location>
</feature>
<feature type="compositionally biased region" description="Basic and acidic residues" evidence="2">
    <location>
        <begin position="587"/>
        <end position="598"/>
    </location>
</feature>
<dbReference type="Pfam" id="PF25127">
    <property type="entry name" value="DUF7819"/>
    <property type="match status" value="1"/>
</dbReference>
<dbReference type="Gene3D" id="1.25.40.90">
    <property type="match status" value="1"/>
</dbReference>
<organism evidence="4 5">
    <name type="scientific">Anopheles melas</name>
    <dbReference type="NCBI Taxonomy" id="34690"/>
    <lineage>
        <taxon>Eukaryota</taxon>
        <taxon>Metazoa</taxon>
        <taxon>Ecdysozoa</taxon>
        <taxon>Arthropoda</taxon>
        <taxon>Hexapoda</taxon>
        <taxon>Insecta</taxon>
        <taxon>Pterygota</taxon>
        <taxon>Neoptera</taxon>
        <taxon>Endopterygota</taxon>
        <taxon>Diptera</taxon>
        <taxon>Nematocera</taxon>
        <taxon>Culicoidea</taxon>
        <taxon>Culicidae</taxon>
        <taxon>Anophelinae</taxon>
        <taxon>Anopheles</taxon>
    </lineage>
</organism>
<feature type="compositionally biased region" description="Gly residues" evidence="2">
    <location>
        <begin position="861"/>
        <end position="878"/>
    </location>
</feature>
<reference evidence="5" key="1">
    <citation type="submission" date="2014-01" db="EMBL/GenBank/DDBJ databases">
        <title>The Genome Sequence of Anopheles melas CM1001059_A (V2).</title>
        <authorList>
            <consortium name="The Broad Institute Genomics Platform"/>
            <person name="Neafsey D.E."/>
            <person name="Besansky N."/>
            <person name="Howell P."/>
            <person name="Walton C."/>
            <person name="Young S.K."/>
            <person name="Zeng Q."/>
            <person name="Gargeya S."/>
            <person name="Fitzgerald M."/>
            <person name="Haas B."/>
            <person name="Abouelleil A."/>
            <person name="Allen A.W."/>
            <person name="Alvarado L."/>
            <person name="Arachchi H.M."/>
            <person name="Berlin A.M."/>
            <person name="Chapman S.B."/>
            <person name="Gainer-Dewar J."/>
            <person name="Goldberg J."/>
            <person name="Griggs A."/>
            <person name="Gujja S."/>
            <person name="Hansen M."/>
            <person name="Howarth C."/>
            <person name="Imamovic A."/>
            <person name="Ireland A."/>
            <person name="Larimer J."/>
            <person name="McCowan C."/>
            <person name="Murphy C."/>
            <person name="Pearson M."/>
            <person name="Poon T.W."/>
            <person name="Priest M."/>
            <person name="Roberts A."/>
            <person name="Saif S."/>
            <person name="Shea T."/>
            <person name="Sisk P."/>
            <person name="Sykes S."/>
            <person name="Wortman J."/>
            <person name="Nusbaum C."/>
            <person name="Birren B."/>
        </authorList>
    </citation>
    <scope>NUCLEOTIDE SEQUENCE [LARGE SCALE GENOMIC DNA]</scope>
    <source>
        <strain evidence="5">CM1001059</strain>
    </source>
</reference>
<keyword evidence="1" id="KW-0175">Coiled coil</keyword>
<dbReference type="PROSITE" id="PS50128">
    <property type="entry name" value="SURP"/>
    <property type="match status" value="1"/>
</dbReference>
<dbReference type="PANTHER" id="PTHR12323">
    <property type="entry name" value="SR-RELATED CTD ASSOCIATED FACTOR 6"/>
    <property type="match status" value="1"/>
</dbReference>
<evidence type="ECO:0000256" key="1">
    <source>
        <dbReference type="SAM" id="Coils"/>
    </source>
</evidence>
<dbReference type="SMART" id="SM00648">
    <property type="entry name" value="SWAP"/>
    <property type="match status" value="1"/>
</dbReference>
<feature type="region of interest" description="Disordered" evidence="2">
    <location>
        <begin position="430"/>
        <end position="476"/>
    </location>
</feature>
<evidence type="ECO:0000313" key="5">
    <source>
        <dbReference type="Proteomes" id="UP000075902"/>
    </source>
</evidence>
<keyword evidence="5" id="KW-1185">Reference proteome</keyword>
<feature type="region of interest" description="Disordered" evidence="2">
    <location>
        <begin position="734"/>
        <end position="879"/>
    </location>
</feature>
<feature type="compositionally biased region" description="Gly residues" evidence="2">
    <location>
        <begin position="502"/>
        <end position="511"/>
    </location>
</feature>
<feature type="compositionally biased region" description="Basic residues" evidence="2">
    <location>
        <begin position="764"/>
        <end position="779"/>
    </location>
</feature>
<name>A0A182UFZ8_9DIPT</name>
<feature type="compositionally biased region" description="Basic and acidic residues" evidence="2">
    <location>
        <begin position="737"/>
        <end position="752"/>
    </location>
</feature>
<dbReference type="InterPro" id="IPR035967">
    <property type="entry name" value="SWAP/Surp_sf"/>
</dbReference>
<proteinExistence type="predicted"/>
<dbReference type="VEuPathDB" id="VectorBase:AMEC019716"/>
<accession>A0A182UFZ8</accession>
<dbReference type="InterPro" id="IPR006569">
    <property type="entry name" value="CID_dom"/>
</dbReference>
<dbReference type="InterPro" id="IPR000061">
    <property type="entry name" value="Surp"/>
</dbReference>
<evidence type="ECO:0000256" key="2">
    <source>
        <dbReference type="SAM" id="MobiDB-lite"/>
    </source>
</evidence>
<feature type="region of interest" description="Disordered" evidence="2">
    <location>
        <begin position="497"/>
        <end position="654"/>
    </location>
</feature>
<feature type="compositionally biased region" description="Pro residues" evidence="2">
    <location>
        <begin position="440"/>
        <end position="453"/>
    </location>
</feature>
<dbReference type="Gene3D" id="1.10.10.790">
    <property type="entry name" value="Surp module"/>
    <property type="match status" value="1"/>
</dbReference>
<dbReference type="Pfam" id="PF01805">
    <property type="entry name" value="Surp"/>
    <property type="match status" value="1"/>
</dbReference>
<reference evidence="4" key="2">
    <citation type="submission" date="2020-05" db="UniProtKB">
        <authorList>
            <consortium name="EnsemblMetazoa"/>
        </authorList>
    </citation>
    <scope>IDENTIFICATION</scope>
    <source>
        <strain evidence="4">CM1001059</strain>
    </source>
</reference>
<dbReference type="AlphaFoldDB" id="A0A182UFZ8"/>
<protein>
    <recommendedName>
        <fullName evidence="3">SURP motif domain-containing protein</fullName>
    </recommendedName>
</protein>
<dbReference type="EnsemblMetazoa" id="AMEC019716-RA">
    <property type="protein sequence ID" value="AMEC019716-PA"/>
    <property type="gene ID" value="AMEC019716"/>
</dbReference>
<evidence type="ECO:0000259" key="3">
    <source>
        <dbReference type="PROSITE" id="PS50128"/>
    </source>
</evidence>
<dbReference type="STRING" id="34690.A0A182UFZ8"/>
<evidence type="ECO:0000313" key="4">
    <source>
        <dbReference type="EnsemblMetazoa" id="AMEC019716-PA"/>
    </source>
</evidence>
<feature type="compositionally biased region" description="Basic and acidic residues" evidence="2">
    <location>
        <begin position="608"/>
        <end position="632"/>
    </location>
</feature>
<dbReference type="GO" id="GO:0003723">
    <property type="term" value="F:RNA binding"/>
    <property type="evidence" value="ECO:0007669"/>
    <property type="project" value="InterPro"/>
</dbReference>
<dbReference type="GO" id="GO:0006396">
    <property type="term" value="P:RNA processing"/>
    <property type="evidence" value="ECO:0007669"/>
    <property type="project" value="InterPro"/>
</dbReference>